<dbReference type="AlphaFoldDB" id="A0A7C9JPK9"/>
<name>A0A7C9JPK9_9BACT</name>
<comment type="caution">
    <text evidence="1">The sequence shown here is derived from an EMBL/GenBank/DDBJ whole genome shotgun (WGS) entry which is preliminary data.</text>
</comment>
<proteinExistence type="predicted"/>
<organism evidence="1">
    <name type="scientific">Muribaculaceae bacterium Z82</name>
    <dbReference type="NCBI Taxonomy" id="2304548"/>
    <lineage>
        <taxon>Bacteria</taxon>
        <taxon>Pseudomonadati</taxon>
        <taxon>Bacteroidota</taxon>
        <taxon>Bacteroidia</taxon>
        <taxon>Bacteroidales</taxon>
        <taxon>Muribaculaceae</taxon>
    </lineage>
</organism>
<evidence type="ECO:0000313" key="1">
    <source>
        <dbReference type="EMBL" id="NBI35478.1"/>
    </source>
</evidence>
<accession>A0A7C9JPK9</accession>
<sequence length="141" mass="15767">MRRAELFGREVEMQGSPWTLVEYRRAFGADLLSDLASVYDGGFPDAAVMLQVVWAMCRTWDEGTPGFDAWLRGFDPRLFSADDRGWLGEADSAICAELFRGREARRPARERARRALVSLAKRARRLAAGAVARGPEAPHRA</sequence>
<protein>
    <submittedName>
        <fullName evidence="1">Uncharacterized protein</fullName>
    </submittedName>
</protein>
<gene>
    <name evidence="1" type="ORF">D1639_10665</name>
</gene>
<dbReference type="EMBL" id="QWKH01000131">
    <property type="protein sequence ID" value="NBI35478.1"/>
    <property type="molecule type" value="Genomic_DNA"/>
</dbReference>
<reference evidence="1" key="1">
    <citation type="submission" date="2018-08" db="EMBL/GenBank/DDBJ databases">
        <title>Murine metabolic-syndrome-specific gut microbial biobank.</title>
        <authorList>
            <person name="Liu C."/>
        </authorList>
    </citation>
    <scope>NUCLEOTIDE SEQUENCE [LARGE SCALE GENOMIC DNA]</scope>
    <source>
        <strain evidence="1">Z82</strain>
    </source>
</reference>